<name>A0ABY6F5B1_9GAMM</name>
<dbReference type="RefSeq" id="WP_263076775.1">
    <property type="nucleotide sequence ID" value="NZ_CP089977.1"/>
</dbReference>
<keyword evidence="3" id="KW-1185">Reference proteome</keyword>
<protein>
    <recommendedName>
        <fullName evidence="4">C-type lysozyme inhibitor domain-containing protein</fullName>
    </recommendedName>
</protein>
<sequence>MKTSLKALLATAALVSSVSAMADDKAGAINAPHVVHPEATYTCESGQTVTTQRAPHQDLRITVDGQTEILERNKRSSWHLWSHVRGNNYLRAHYSNANGFAWSDNGETGTLHFPQEGKTLKTRCQIAQS</sequence>
<gene>
    <name evidence="2" type="ORF">LU297_02145</name>
</gene>
<evidence type="ECO:0000313" key="2">
    <source>
        <dbReference type="EMBL" id="UXZ05276.1"/>
    </source>
</evidence>
<evidence type="ECO:0008006" key="4">
    <source>
        <dbReference type="Google" id="ProtNLM"/>
    </source>
</evidence>
<organism evidence="2 3">
    <name type="scientific">Moraxella nasicaprae</name>
    <dbReference type="NCBI Taxonomy" id="2904122"/>
    <lineage>
        <taxon>Bacteria</taxon>
        <taxon>Pseudomonadati</taxon>
        <taxon>Pseudomonadota</taxon>
        <taxon>Gammaproteobacteria</taxon>
        <taxon>Moraxellales</taxon>
        <taxon>Moraxellaceae</taxon>
        <taxon>Moraxella</taxon>
    </lineage>
</organism>
<feature type="chain" id="PRO_5045543612" description="C-type lysozyme inhibitor domain-containing protein" evidence="1">
    <location>
        <begin position="23"/>
        <end position="129"/>
    </location>
</feature>
<keyword evidence="1" id="KW-0732">Signal</keyword>
<dbReference type="Proteomes" id="UP001063782">
    <property type="component" value="Chromosome"/>
</dbReference>
<reference evidence="2" key="1">
    <citation type="submission" date="2021-12" db="EMBL/GenBank/DDBJ databases">
        <title>taxonomy of Moraxella sp. ZY201224.</title>
        <authorList>
            <person name="Li F."/>
        </authorList>
    </citation>
    <scope>NUCLEOTIDE SEQUENCE</scope>
    <source>
        <strain evidence="2">ZY201224</strain>
    </source>
</reference>
<feature type="signal peptide" evidence="1">
    <location>
        <begin position="1"/>
        <end position="22"/>
    </location>
</feature>
<evidence type="ECO:0000256" key="1">
    <source>
        <dbReference type="SAM" id="SignalP"/>
    </source>
</evidence>
<accession>A0ABY6F5B1</accession>
<evidence type="ECO:0000313" key="3">
    <source>
        <dbReference type="Proteomes" id="UP001063782"/>
    </source>
</evidence>
<dbReference type="EMBL" id="CP089977">
    <property type="protein sequence ID" value="UXZ05276.1"/>
    <property type="molecule type" value="Genomic_DNA"/>
</dbReference>
<proteinExistence type="predicted"/>